<accession>A0A9D1ENT5</accession>
<feature type="transmembrane region" description="Helical" evidence="1">
    <location>
        <begin position="52"/>
        <end position="73"/>
    </location>
</feature>
<comment type="caution">
    <text evidence="2">The sequence shown here is derived from an EMBL/GenBank/DDBJ whole genome shotgun (WGS) entry which is preliminary data.</text>
</comment>
<keyword evidence="1" id="KW-0472">Membrane</keyword>
<feature type="transmembrane region" description="Helical" evidence="1">
    <location>
        <begin position="80"/>
        <end position="99"/>
    </location>
</feature>
<evidence type="ECO:0000256" key="1">
    <source>
        <dbReference type="SAM" id="Phobius"/>
    </source>
</evidence>
<keyword evidence="1" id="KW-1133">Transmembrane helix</keyword>
<evidence type="ECO:0000313" key="3">
    <source>
        <dbReference type="Proteomes" id="UP000823982"/>
    </source>
</evidence>
<dbReference type="EMBL" id="DVIR01000055">
    <property type="protein sequence ID" value="HIS24878.1"/>
    <property type="molecule type" value="Genomic_DNA"/>
</dbReference>
<reference evidence="2" key="2">
    <citation type="journal article" date="2021" name="PeerJ">
        <title>Extensive microbial diversity within the chicken gut microbiome revealed by metagenomics and culture.</title>
        <authorList>
            <person name="Gilroy R."/>
            <person name="Ravi A."/>
            <person name="Getino M."/>
            <person name="Pursley I."/>
            <person name="Horton D.L."/>
            <person name="Alikhan N.F."/>
            <person name="Baker D."/>
            <person name="Gharbi K."/>
            <person name="Hall N."/>
            <person name="Watson M."/>
            <person name="Adriaenssens E.M."/>
            <person name="Foster-Nyarko E."/>
            <person name="Jarju S."/>
            <person name="Secka A."/>
            <person name="Antonio M."/>
            <person name="Oren A."/>
            <person name="Chaudhuri R.R."/>
            <person name="La Ragione R."/>
            <person name="Hildebrand F."/>
            <person name="Pallen M.J."/>
        </authorList>
    </citation>
    <scope>NUCLEOTIDE SEQUENCE</scope>
    <source>
        <strain evidence="2">CHK157-1446</strain>
    </source>
</reference>
<protein>
    <recommendedName>
        <fullName evidence="4">Stage II sporulation protein M</fullName>
    </recommendedName>
</protein>
<organism evidence="2 3">
    <name type="scientific">Candidatus Faeciplasma gallinarum</name>
    <dbReference type="NCBI Taxonomy" id="2840799"/>
    <lineage>
        <taxon>Bacteria</taxon>
        <taxon>Bacillati</taxon>
        <taxon>Bacillota</taxon>
        <taxon>Clostridia</taxon>
        <taxon>Eubacteriales</taxon>
        <taxon>Oscillospiraceae</taxon>
        <taxon>Oscillospiraceae incertae sedis</taxon>
        <taxon>Candidatus Faeciplasma</taxon>
    </lineage>
</organism>
<gene>
    <name evidence="2" type="ORF">IAD01_05690</name>
</gene>
<evidence type="ECO:0008006" key="4">
    <source>
        <dbReference type="Google" id="ProtNLM"/>
    </source>
</evidence>
<keyword evidence="1" id="KW-0812">Transmembrane</keyword>
<dbReference type="Proteomes" id="UP000823982">
    <property type="component" value="Unassembled WGS sequence"/>
</dbReference>
<name>A0A9D1ENT5_9FIRM</name>
<sequence>MKDKKNVRLDVLLVCSLVAGIALGAVFGADVANSGKGLSVLFYPTEDSGCLGAFASSFFGSASFVTASFLMGFGAVSQPLELLLVAFKGLGLGAVVRGIYACDNILARLVVFVPFAVMSCGVLILQSVESVEMSTRYLALSVTGENRIGMANEFKDYIFKFLIYLLSCAVMSALNCLAVQLFSDMGFI</sequence>
<evidence type="ECO:0000313" key="2">
    <source>
        <dbReference type="EMBL" id="HIS24878.1"/>
    </source>
</evidence>
<proteinExistence type="predicted"/>
<dbReference type="AlphaFoldDB" id="A0A9D1ENT5"/>
<reference evidence="2" key="1">
    <citation type="submission" date="2020-10" db="EMBL/GenBank/DDBJ databases">
        <authorList>
            <person name="Gilroy R."/>
        </authorList>
    </citation>
    <scope>NUCLEOTIDE SEQUENCE</scope>
    <source>
        <strain evidence="2">CHK157-1446</strain>
    </source>
</reference>
<feature type="transmembrane region" description="Helical" evidence="1">
    <location>
        <begin position="105"/>
        <end position="125"/>
    </location>
</feature>
<feature type="transmembrane region" description="Helical" evidence="1">
    <location>
        <begin position="157"/>
        <end position="182"/>
    </location>
</feature>